<evidence type="ECO:0000313" key="1">
    <source>
        <dbReference type="EMBL" id="SDI91224.1"/>
    </source>
</evidence>
<sequence>MNRALKMGWMRYPAVAIGLVCFLGASGISLADERVPESVGEGFAALQEVGGGELERLRGREGFRDLVSVQSVQNMEAAVSDASFTAGTIVTGGIRVEAGAMERFSGIGQFNMLTGNGNAVNTGVTISIYAPVQNP</sequence>
<dbReference type="OrthoDB" id="6169091at2"/>
<proteinExistence type="predicted"/>
<dbReference type="AlphaFoldDB" id="A0A1G8PFD7"/>
<dbReference type="RefSeq" id="WP_089682724.1">
    <property type="nucleotide sequence ID" value="NZ_FNES01000002.1"/>
</dbReference>
<organism evidence="1 2">
    <name type="scientific">Billgrantia gudaonensis</name>
    <dbReference type="NCBI Taxonomy" id="376427"/>
    <lineage>
        <taxon>Bacteria</taxon>
        <taxon>Pseudomonadati</taxon>
        <taxon>Pseudomonadota</taxon>
        <taxon>Gammaproteobacteria</taxon>
        <taxon>Oceanospirillales</taxon>
        <taxon>Halomonadaceae</taxon>
        <taxon>Billgrantia</taxon>
    </lineage>
</organism>
<keyword evidence="2" id="KW-1185">Reference proteome</keyword>
<accession>A0A1G8PFD7</accession>
<reference evidence="1 2" key="1">
    <citation type="submission" date="2016-10" db="EMBL/GenBank/DDBJ databases">
        <authorList>
            <person name="de Groot N.N."/>
        </authorList>
    </citation>
    <scope>NUCLEOTIDE SEQUENCE [LARGE SCALE GENOMIC DNA]</scope>
    <source>
        <strain evidence="1 2">CGMCC 1.6133</strain>
    </source>
</reference>
<name>A0A1G8PFD7_9GAMM</name>
<dbReference type="STRING" id="376427.SAMN04487954_10267"/>
<dbReference type="Proteomes" id="UP000198525">
    <property type="component" value="Unassembled WGS sequence"/>
</dbReference>
<protein>
    <submittedName>
        <fullName evidence="1">Uncharacterized protein</fullName>
    </submittedName>
</protein>
<dbReference type="EMBL" id="FNES01000002">
    <property type="protein sequence ID" value="SDI91224.1"/>
    <property type="molecule type" value="Genomic_DNA"/>
</dbReference>
<gene>
    <name evidence="1" type="ORF">SAMN04487954_10267</name>
</gene>
<evidence type="ECO:0000313" key="2">
    <source>
        <dbReference type="Proteomes" id="UP000198525"/>
    </source>
</evidence>